<dbReference type="OrthoDB" id="6495556at2759"/>
<dbReference type="AlphaFoldDB" id="A0A6P6Y8Q1"/>
<evidence type="ECO:0000313" key="1">
    <source>
        <dbReference type="Proteomes" id="UP000515146"/>
    </source>
</evidence>
<dbReference type="InParanoid" id="A0A6P6Y8Q1"/>
<organism evidence="1 2">
    <name type="scientific">Dermatophagoides pteronyssinus</name>
    <name type="common">European house dust mite</name>
    <dbReference type="NCBI Taxonomy" id="6956"/>
    <lineage>
        <taxon>Eukaryota</taxon>
        <taxon>Metazoa</taxon>
        <taxon>Ecdysozoa</taxon>
        <taxon>Arthropoda</taxon>
        <taxon>Chelicerata</taxon>
        <taxon>Arachnida</taxon>
        <taxon>Acari</taxon>
        <taxon>Acariformes</taxon>
        <taxon>Sarcoptiformes</taxon>
        <taxon>Astigmata</taxon>
        <taxon>Psoroptidia</taxon>
        <taxon>Analgoidea</taxon>
        <taxon>Pyroglyphidae</taxon>
        <taxon>Dermatophagoidinae</taxon>
        <taxon>Dermatophagoides</taxon>
    </lineage>
</organism>
<dbReference type="PANTHER" id="PTHR37162:SF1">
    <property type="entry name" value="BED-TYPE DOMAIN-CONTAINING PROTEIN"/>
    <property type="match status" value="1"/>
</dbReference>
<dbReference type="OMA" id="ICTGSEC"/>
<gene>
    <name evidence="2" type="primary">LOC113795738</name>
</gene>
<reference evidence="2" key="1">
    <citation type="submission" date="2025-08" db="UniProtKB">
        <authorList>
            <consortium name="RefSeq"/>
        </authorList>
    </citation>
    <scope>IDENTIFICATION</scope>
    <source>
        <strain evidence="2">Airmid</strain>
    </source>
</reference>
<name>A0A6P6Y8Q1_DERPT</name>
<protein>
    <submittedName>
        <fullName evidence="2">Uncharacterized protein LOC113795738</fullName>
    </submittedName>
</protein>
<dbReference type="KEGG" id="dpte:113795738"/>
<accession>A0A6P6Y8Q1</accession>
<feature type="non-terminal residue" evidence="2">
    <location>
        <position position="346"/>
    </location>
</feature>
<evidence type="ECO:0000313" key="2">
    <source>
        <dbReference type="RefSeq" id="XP_027201747.1"/>
    </source>
</evidence>
<sequence>MGKRKCKFNDQLKKEFKSFKQCDDDYNVKCTVCNIIINISNKGRISLLKHCESKIHKDNLRSISNNTKLTTWTVCSDVNRVSARELTLAYHTAYHNFSFLSSECTNELLPLLFDDSHIAKKISSKRTKTEALIRGVIGPFGLQKTLDEVKDTLYISVITDCSNHKSIKLLPIIIQFFCKEKGFVNRIVDLVTLCDEKSETIFENITKTLVKFDLEKKCIGFGADNCPINFGSFQHRGNNNVFSRLRFFNENMQGVGCSLHILGNAIQKIVDCLSIPMIAVFFKIYEHFSIHTVRVEGLKEISYLFFIQDISQIFNMASKQLEYSATSIVETLVIIEDIILRLENRI</sequence>
<proteinExistence type="predicted"/>
<dbReference type="PANTHER" id="PTHR37162">
    <property type="entry name" value="HAT FAMILY DIMERISATION DOMAINCONTAINING PROTEIN-RELATED"/>
    <property type="match status" value="1"/>
</dbReference>
<dbReference type="Proteomes" id="UP000515146">
    <property type="component" value="Unplaced"/>
</dbReference>
<keyword evidence="1" id="KW-1185">Reference proteome</keyword>
<dbReference type="RefSeq" id="XP_027201747.1">
    <property type="nucleotide sequence ID" value="XM_027345946.1"/>
</dbReference>